<evidence type="ECO:0000256" key="1">
    <source>
        <dbReference type="SAM" id="Phobius"/>
    </source>
</evidence>
<feature type="transmembrane region" description="Helical" evidence="1">
    <location>
        <begin position="99"/>
        <end position="117"/>
    </location>
</feature>
<dbReference type="Pfam" id="PF12412">
    <property type="entry name" value="DUF3667"/>
    <property type="match status" value="1"/>
</dbReference>
<feature type="transmembrane region" description="Helical" evidence="1">
    <location>
        <begin position="275"/>
        <end position="297"/>
    </location>
</feature>
<evidence type="ECO:0000313" key="3">
    <source>
        <dbReference type="Proteomes" id="UP000032544"/>
    </source>
</evidence>
<gene>
    <name evidence="2" type="ORF">LH29_05785</name>
</gene>
<evidence type="ECO:0008006" key="4">
    <source>
        <dbReference type="Google" id="ProtNLM"/>
    </source>
</evidence>
<dbReference type="AlphaFoldDB" id="A0A0D8JGD4"/>
<feature type="transmembrane region" description="Helical" evidence="1">
    <location>
        <begin position="244"/>
        <end position="263"/>
    </location>
</feature>
<sequence length="363" mass="41448">MKMWSKLTERFKGKDKSSWHTDVDCLNCGTNFSGHFCPNCGQAVKEYDKPFGFIFFNFLGDFFAFDTRFFKTLFGLIARPGFLTKEYFAGRRVRYTPPLRIFIFVSFILFLLLQIVTNRGLSTVLDSDLEDAKIGLDSVSVAAADSILNQVNDKIASEEKQALDKVLSKGNIQLDSIDVAKSANELDLGSWGGARNIRLALNNYADKMEKELEEEKDPGKRAELQENIRMLRSPEATMAKILKYISYAFFLLLPLFALILKLIYIRRRHNYMRHLVFSIHIHSFIFLVMTAIIGLYLLFDKDFATVSGILFLSVPIYIIIALKKFYGQSLGKVVLKFFALSFIYNIVFFTVILLASLDAINVL</sequence>
<keyword evidence="1" id="KW-0472">Membrane</keyword>
<accession>A0A0D8JGD4</accession>
<keyword evidence="1" id="KW-0812">Transmembrane</keyword>
<name>A0A0D8JGD4_9BACT</name>
<protein>
    <recommendedName>
        <fullName evidence="4">DUF3667 domain-containing protein</fullName>
    </recommendedName>
</protein>
<feature type="transmembrane region" description="Helical" evidence="1">
    <location>
        <begin position="334"/>
        <end position="357"/>
    </location>
</feature>
<comment type="caution">
    <text evidence="2">The sequence shown here is derived from an EMBL/GenBank/DDBJ whole genome shotgun (WGS) entry which is preliminary data.</text>
</comment>
<dbReference type="Proteomes" id="UP000032544">
    <property type="component" value="Unassembled WGS sequence"/>
</dbReference>
<dbReference type="OrthoDB" id="1315649at2"/>
<dbReference type="RefSeq" id="WP_045026548.1">
    <property type="nucleotide sequence ID" value="NZ_JRHC01000001.1"/>
</dbReference>
<keyword evidence="3" id="KW-1185">Reference proteome</keyword>
<reference evidence="2 3" key="1">
    <citation type="submission" date="2014-09" db="EMBL/GenBank/DDBJ databases">
        <title>Draft Genome Sequence of Draconibacterium sp. JN14CK-3.</title>
        <authorList>
            <person name="Dong C."/>
            <person name="Lai Q."/>
            <person name="Shao Z."/>
        </authorList>
    </citation>
    <scope>NUCLEOTIDE SEQUENCE [LARGE SCALE GENOMIC DNA]</scope>
    <source>
        <strain evidence="2 3">JN14CK-3</strain>
    </source>
</reference>
<dbReference type="EMBL" id="JRHC01000001">
    <property type="protein sequence ID" value="KJF44933.1"/>
    <property type="molecule type" value="Genomic_DNA"/>
</dbReference>
<feature type="transmembrane region" description="Helical" evidence="1">
    <location>
        <begin position="303"/>
        <end position="322"/>
    </location>
</feature>
<proteinExistence type="predicted"/>
<evidence type="ECO:0000313" key="2">
    <source>
        <dbReference type="EMBL" id="KJF44933.1"/>
    </source>
</evidence>
<dbReference type="STRING" id="1544798.LH29_05785"/>
<organism evidence="2 3">
    <name type="scientific">Draconibacterium sediminis</name>
    <dbReference type="NCBI Taxonomy" id="1544798"/>
    <lineage>
        <taxon>Bacteria</taxon>
        <taxon>Pseudomonadati</taxon>
        <taxon>Bacteroidota</taxon>
        <taxon>Bacteroidia</taxon>
        <taxon>Marinilabiliales</taxon>
        <taxon>Prolixibacteraceae</taxon>
        <taxon>Draconibacterium</taxon>
    </lineage>
</organism>
<keyword evidence="1" id="KW-1133">Transmembrane helix</keyword>
<dbReference type="InterPro" id="IPR022134">
    <property type="entry name" value="DUF3667"/>
</dbReference>